<dbReference type="InterPro" id="IPR012938">
    <property type="entry name" value="Glc/Sorbosone_DH"/>
</dbReference>
<accession>B1ZRL2</accession>
<dbReference type="OrthoDB" id="174170at2"/>
<dbReference type="InterPro" id="IPR011041">
    <property type="entry name" value="Quinoprot_gluc/sorb_DH_b-prop"/>
</dbReference>
<dbReference type="RefSeq" id="WP_012377176.1">
    <property type="nucleotide sequence ID" value="NC_010571.1"/>
</dbReference>
<name>B1ZRL2_OPITP</name>
<dbReference type="InterPro" id="IPR011042">
    <property type="entry name" value="6-blade_b-propeller_TolB-like"/>
</dbReference>
<dbReference type="Pfam" id="PF07995">
    <property type="entry name" value="GSDH"/>
    <property type="match status" value="1"/>
</dbReference>
<dbReference type="SUPFAM" id="SSF50952">
    <property type="entry name" value="Soluble quinoprotein glucose dehydrogenase"/>
    <property type="match status" value="1"/>
</dbReference>
<dbReference type="HOGENOM" id="CLU_030947_0_0_0"/>
<keyword evidence="1" id="KW-0732">Signal</keyword>
<sequence length="487" mass="51307">MSAWKPVAAVAVLFLLAGSGCYSTRPSSGAGQTDFSPPRRVAASDVAVPPGYVIEAIATDLTFPTGVTFDDTGAAVVVESGYSYGEVFAEPRLVRVDSSGTQVIARGNNDGPWTGVTFYEGAFYVAAGDVKGDGKLLRIDRDGRSTALVTGLPSRGDHHTNGPVAGPDGWIYFAQGTATNSGVVGKDNADFGWLRRFPDFHDVPGQDITLAGVNYGSGNPLGADEQREVETGGFAPFGTASRAGQIVKGQVKASGSVLRVRPEGGEPELIAWGFRNPFGLAFSPEGALFVTENGYDNRGSRPVWGAPDFLWQVERGRWYGWPDFVGGEAITSEHFKPPGKPALRFLLAQHPGEPPQPKARFAVHSSADGFDFSRAEAFGYVGQAFVALFGDEAPTTGKVLAAVGCRVVRVDPSSGIIEDFAVNRGKIAGPASKIGGGGLERPVAARFSPDGGALYVVDFGVMLHDQQGAKPQAGTGVLWRIRRGDLQ</sequence>
<feature type="domain" description="Glucose/Sorbosone dehydrogenase" evidence="2">
    <location>
        <begin position="242"/>
        <end position="331"/>
    </location>
</feature>
<protein>
    <submittedName>
        <fullName evidence="3">Glucose/sorbosone dehydrogenase-like protein</fullName>
    </submittedName>
</protein>
<reference evidence="3 4" key="1">
    <citation type="journal article" date="2011" name="J. Bacteriol.">
        <title>Genome sequence of the verrucomicrobium Opitutus terrae PB90-1, an abundant inhabitant of rice paddy soil ecosystems.</title>
        <authorList>
            <person name="van Passel M.W."/>
            <person name="Kant R."/>
            <person name="Palva A."/>
            <person name="Copeland A."/>
            <person name="Lucas S."/>
            <person name="Lapidus A."/>
            <person name="Glavina del Rio T."/>
            <person name="Pitluck S."/>
            <person name="Goltsman E."/>
            <person name="Clum A."/>
            <person name="Sun H."/>
            <person name="Schmutz J."/>
            <person name="Larimer F.W."/>
            <person name="Land M.L."/>
            <person name="Hauser L."/>
            <person name="Kyrpides N."/>
            <person name="Mikhailova N."/>
            <person name="Richardson P.P."/>
            <person name="Janssen P.H."/>
            <person name="de Vos W.M."/>
            <person name="Smidt H."/>
        </authorList>
    </citation>
    <scope>NUCLEOTIDE SEQUENCE [LARGE SCALE GENOMIC DNA]</scope>
    <source>
        <strain evidence="4">DSM 11246 / JCM 15787 / PB90-1</strain>
    </source>
</reference>
<dbReference type="AlphaFoldDB" id="B1ZRL2"/>
<keyword evidence="4" id="KW-1185">Reference proteome</keyword>
<evidence type="ECO:0000259" key="2">
    <source>
        <dbReference type="Pfam" id="PF07995"/>
    </source>
</evidence>
<dbReference type="KEGG" id="ote:Oter_4391"/>
<dbReference type="PROSITE" id="PS51257">
    <property type="entry name" value="PROKAR_LIPOPROTEIN"/>
    <property type="match status" value="1"/>
</dbReference>
<dbReference type="InterPro" id="IPR011045">
    <property type="entry name" value="N2O_reductase_N"/>
</dbReference>
<gene>
    <name evidence="3" type="ordered locus">Oter_4391</name>
</gene>
<dbReference type="PANTHER" id="PTHR33546:SF1">
    <property type="entry name" value="LARGE, MULTIFUNCTIONAL SECRETED PROTEIN"/>
    <property type="match status" value="1"/>
</dbReference>
<dbReference type="Gene3D" id="2.120.10.30">
    <property type="entry name" value="TolB, C-terminal domain"/>
    <property type="match status" value="1"/>
</dbReference>
<dbReference type="Proteomes" id="UP000007013">
    <property type="component" value="Chromosome"/>
</dbReference>
<evidence type="ECO:0000256" key="1">
    <source>
        <dbReference type="SAM" id="SignalP"/>
    </source>
</evidence>
<evidence type="ECO:0000313" key="3">
    <source>
        <dbReference type="EMBL" id="ACB77662.1"/>
    </source>
</evidence>
<dbReference type="eggNOG" id="COG2133">
    <property type="taxonomic scope" value="Bacteria"/>
</dbReference>
<dbReference type="STRING" id="452637.Oter_4391"/>
<feature type="chain" id="PRO_5002774490" evidence="1">
    <location>
        <begin position="24"/>
        <end position="487"/>
    </location>
</feature>
<evidence type="ECO:0000313" key="4">
    <source>
        <dbReference type="Proteomes" id="UP000007013"/>
    </source>
</evidence>
<proteinExistence type="predicted"/>
<dbReference type="PANTHER" id="PTHR33546">
    <property type="entry name" value="LARGE, MULTIFUNCTIONAL SECRETED PROTEIN-RELATED"/>
    <property type="match status" value="1"/>
</dbReference>
<feature type="signal peptide" evidence="1">
    <location>
        <begin position="1"/>
        <end position="23"/>
    </location>
</feature>
<organism evidence="3 4">
    <name type="scientific">Opitutus terrae (strain DSM 11246 / JCM 15787 / PB90-1)</name>
    <dbReference type="NCBI Taxonomy" id="452637"/>
    <lineage>
        <taxon>Bacteria</taxon>
        <taxon>Pseudomonadati</taxon>
        <taxon>Verrucomicrobiota</taxon>
        <taxon>Opitutia</taxon>
        <taxon>Opitutales</taxon>
        <taxon>Opitutaceae</taxon>
        <taxon>Opitutus</taxon>
    </lineage>
</organism>
<dbReference type="EMBL" id="CP001032">
    <property type="protein sequence ID" value="ACB77662.1"/>
    <property type="molecule type" value="Genomic_DNA"/>
</dbReference>
<dbReference type="SUPFAM" id="SSF50974">
    <property type="entry name" value="Nitrous oxide reductase, N-terminal domain"/>
    <property type="match status" value="1"/>
</dbReference>